<dbReference type="InterPro" id="IPR036388">
    <property type="entry name" value="WH-like_DNA-bd_sf"/>
</dbReference>
<dbReference type="GO" id="GO:0006355">
    <property type="term" value="P:regulation of DNA-templated transcription"/>
    <property type="evidence" value="ECO:0007669"/>
    <property type="project" value="InterPro"/>
</dbReference>
<dbReference type="CDD" id="cd17535">
    <property type="entry name" value="REC_NarL-like"/>
    <property type="match status" value="1"/>
</dbReference>
<dbReference type="Proteomes" id="UP000588277">
    <property type="component" value="Unassembled WGS sequence"/>
</dbReference>
<evidence type="ECO:0000256" key="2">
    <source>
        <dbReference type="ARBA" id="ARBA00023125"/>
    </source>
</evidence>
<evidence type="ECO:0000313" key="7">
    <source>
        <dbReference type="Proteomes" id="UP000588277"/>
    </source>
</evidence>
<dbReference type="AlphaFoldDB" id="A0A7Y0F2R9"/>
<proteinExistence type="predicted"/>
<dbReference type="PROSITE" id="PS50110">
    <property type="entry name" value="RESPONSE_REGULATORY"/>
    <property type="match status" value="1"/>
</dbReference>
<dbReference type="InterPro" id="IPR016032">
    <property type="entry name" value="Sig_transdc_resp-reg_C-effctor"/>
</dbReference>
<dbReference type="InterPro" id="IPR039420">
    <property type="entry name" value="WalR-like"/>
</dbReference>
<dbReference type="SMART" id="SM00421">
    <property type="entry name" value="HTH_LUXR"/>
    <property type="match status" value="1"/>
</dbReference>
<dbReference type="GO" id="GO:0003677">
    <property type="term" value="F:DNA binding"/>
    <property type="evidence" value="ECO:0007669"/>
    <property type="project" value="UniProtKB-KW"/>
</dbReference>
<dbReference type="CDD" id="cd06170">
    <property type="entry name" value="LuxR_C_like"/>
    <property type="match status" value="1"/>
</dbReference>
<organism evidence="6 7">
    <name type="scientific">Bifidobacterium moraviense</name>
    <dbReference type="NCBI Taxonomy" id="2675323"/>
    <lineage>
        <taxon>Bacteria</taxon>
        <taxon>Bacillati</taxon>
        <taxon>Actinomycetota</taxon>
        <taxon>Actinomycetes</taxon>
        <taxon>Bifidobacteriales</taxon>
        <taxon>Bifidobacteriaceae</taxon>
        <taxon>Bifidobacterium</taxon>
    </lineage>
</organism>
<dbReference type="InterPro" id="IPR001789">
    <property type="entry name" value="Sig_transdc_resp-reg_receiver"/>
</dbReference>
<dbReference type="PROSITE" id="PS50043">
    <property type="entry name" value="HTH_LUXR_2"/>
    <property type="match status" value="1"/>
</dbReference>
<dbReference type="PANTHER" id="PTHR43214">
    <property type="entry name" value="TWO-COMPONENT RESPONSE REGULATOR"/>
    <property type="match status" value="1"/>
</dbReference>
<dbReference type="EMBL" id="JAAIIH010000013">
    <property type="protein sequence ID" value="NMN00975.1"/>
    <property type="molecule type" value="Genomic_DNA"/>
</dbReference>
<name>A0A7Y0F2R9_9BIFI</name>
<keyword evidence="1 3" id="KW-0597">Phosphoprotein</keyword>
<dbReference type="Gene3D" id="1.10.10.10">
    <property type="entry name" value="Winged helix-like DNA-binding domain superfamily/Winged helix DNA-binding domain"/>
    <property type="match status" value="1"/>
</dbReference>
<feature type="domain" description="HTH luxR-type" evidence="4">
    <location>
        <begin position="165"/>
        <end position="230"/>
    </location>
</feature>
<keyword evidence="2 6" id="KW-0238">DNA-binding</keyword>
<dbReference type="SUPFAM" id="SSF52172">
    <property type="entry name" value="CheY-like"/>
    <property type="match status" value="1"/>
</dbReference>
<reference evidence="6 7" key="1">
    <citation type="submission" date="2020-02" db="EMBL/GenBank/DDBJ databases">
        <title>Characterization of phylogenetic diversity of novel bifidobacterial species isolated in Czech ZOOs.</title>
        <authorList>
            <person name="Lugli G.A."/>
            <person name="Vera N.B."/>
            <person name="Ventura M."/>
        </authorList>
    </citation>
    <scope>NUCLEOTIDE SEQUENCE [LARGE SCALE GENOMIC DNA]</scope>
    <source>
        <strain evidence="6 7">DSM 109958</strain>
    </source>
</reference>
<dbReference type="Gene3D" id="3.40.50.2300">
    <property type="match status" value="1"/>
</dbReference>
<sequence>MAATMAATTAGAAAQHVRLGIVDNDRLVLQALAGGLTRALGGGFAVLWAVPEGLEALDRCSREGSAPDLLLVDVSMEDISGIRVCRAIRHDDPRMLLLAMTSFTLESYAPQVAAAGAQGIVAKDDVHGIARAVRAVADGGLWNAELVRGADVPFASPGEAYLRLRAERNHELSVRETQIVDRCARGWPYARTALALGIGEATVRTYVERACRKLGAANRQQLIALWLDERRRE</sequence>
<dbReference type="SMART" id="SM00448">
    <property type="entry name" value="REC"/>
    <property type="match status" value="1"/>
</dbReference>
<evidence type="ECO:0000313" key="6">
    <source>
        <dbReference type="EMBL" id="NMN00975.1"/>
    </source>
</evidence>
<feature type="domain" description="Response regulatory" evidence="5">
    <location>
        <begin position="18"/>
        <end position="138"/>
    </location>
</feature>
<dbReference type="InterPro" id="IPR000792">
    <property type="entry name" value="Tscrpt_reg_LuxR_C"/>
</dbReference>
<evidence type="ECO:0000256" key="1">
    <source>
        <dbReference type="ARBA" id="ARBA00022553"/>
    </source>
</evidence>
<dbReference type="SUPFAM" id="SSF46894">
    <property type="entry name" value="C-terminal effector domain of the bipartite response regulators"/>
    <property type="match status" value="1"/>
</dbReference>
<dbReference type="Pfam" id="PF00196">
    <property type="entry name" value="GerE"/>
    <property type="match status" value="1"/>
</dbReference>
<keyword evidence="7" id="KW-1185">Reference proteome</keyword>
<comment type="caution">
    <text evidence="6">The sequence shown here is derived from an EMBL/GenBank/DDBJ whole genome shotgun (WGS) entry which is preliminary data.</text>
</comment>
<feature type="modified residue" description="4-aspartylphosphate" evidence="3">
    <location>
        <position position="73"/>
    </location>
</feature>
<dbReference type="GO" id="GO:0000160">
    <property type="term" value="P:phosphorelay signal transduction system"/>
    <property type="evidence" value="ECO:0007669"/>
    <property type="project" value="InterPro"/>
</dbReference>
<gene>
    <name evidence="6" type="ORF">G1C96_1557</name>
</gene>
<accession>A0A7Y0F2R9</accession>
<dbReference type="Pfam" id="PF00072">
    <property type="entry name" value="Response_reg"/>
    <property type="match status" value="1"/>
</dbReference>
<dbReference type="InterPro" id="IPR011006">
    <property type="entry name" value="CheY-like_superfamily"/>
</dbReference>
<evidence type="ECO:0000256" key="3">
    <source>
        <dbReference type="PROSITE-ProRule" id="PRU00169"/>
    </source>
</evidence>
<evidence type="ECO:0000259" key="4">
    <source>
        <dbReference type="PROSITE" id="PS50043"/>
    </source>
</evidence>
<dbReference type="InterPro" id="IPR058245">
    <property type="entry name" value="NreC/VraR/RcsB-like_REC"/>
</dbReference>
<protein>
    <submittedName>
        <fullName evidence="6">DNA-binding response regulator</fullName>
    </submittedName>
</protein>
<evidence type="ECO:0000259" key="5">
    <source>
        <dbReference type="PROSITE" id="PS50110"/>
    </source>
</evidence>